<reference evidence="1" key="3">
    <citation type="submission" date="2010-09" db="EMBL/GenBank/DDBJ databases">
        <title>Annotation of Gaeumannomyces graminis var. tritici R3-111a-1.</title>
        <authorList>
            <consortium name="The Broad Institute Genome Sequencing Platform"/>
            <person name="Ma L.-J."/>
            <person name="Dead R."/>
            <person name="Young S.K."/>
            <person name="Zeng Q."/>
            <person name="Gargeya S."/>
            <person name="Fitzgerald M."/>
            <person name="Haas B."/>
            <person name="Abouelleil A."/>
            <person name="Alvarado L."/>
            <person name="Arachchi H.M."/>
            <person name="Berlin A."/>
            <person name="Brown A."/>
            <person name="Chapman S.B."/>
            <person name="Chen Z."/>
            <person name="Dunbar C."/>
            <person name="Freedman E."/>
            <person name="Gearin G."/>
            <person name="Gellesch M."/>
            <person name="Goldberg J."/>
            <person name="Griggs A."/>
            <person name="Gujja S."/>
            <person name="Heiman D."/>
            <person name="Howarth C."/>
            <person name="Larson L."/>
            <person name="Lui A."/>
            <person name="MacDonald P.J.P."/>
            <person name="Mehta T."/>
            <person name="Montmayeur A."/>
            <person name="Murphy C."/>
            <person name="Neiman D."/>
            <person name="Pearson M."/>
            <person name="Priest M."/>
            <person name="Roberts A."/>
            <person name="Saif S."/>
            <person name="Shea T."/>
            <person name="Shenoy N."/>
            <person name="Sisk P."/>
            <person name="Stolte C."/>
            <person name="Sykes S."/>
            <person name="Yandava C."/>
            <person name="Wortman J."/>
            <person name="Nusbaum C."/>
            <person name="Birren B."/>
        </authorList>
    </citation>
    <scope>NUCLEOTIDE SEQUENCE</scope>
    <source>
        <strain evidence="1">R3-111a-1</strain>
    </source>
</reference>
<keyword evidence="3" id="KW-1185">Reference proteome</keyword>
<protein>
    <submittedName>
        <fullName evidence="1 2">Uncharacterized protein</fullName>
    </submittedName>
</protein>
<dbReference type="EnsemblFungi" id="EJT74947">
    <property type="protein sequence ID" value="EJT74947"/>
    <property type="gene ID" value="GGTG_08785"/>
</dbReference>
<dbReference type="HOGENOM" id="CLU_2979214_0_0_1"/>
<dbReference type="AlphaFoldDB" id="J3P5J6"/>
<dbReference type="RefSeq" id="XP_009224891.1">
    <property type="nucleotide sequence ID" value="XM_009226627.1"/>
</dbReference>
<name>J3P5J6_GAET3</name>
<sequence>MGGGRRAQWPSVKIRVQHRDTAWQSMVVGDDAGSESVAIKYLAPACGGRAEWDEKGNE</sequence>
<evidence type="ECO:0000313" key="2">
    <source>
        <dbReference type="EnsemblFungi" id="EJT74947"/>
    </source>
</evidence>
<accession>J3P5J6</accession>
<dbReference type="VEuPathDB" id="FungiDB:GGTG_08785"/>
<reference evidence="3" key="1">
    <citation type="submission" date="2010-07" db="EMBL/GenBank/DDBJ databases">
        <title>The genome sequence of Gaeumannomyces graminis var. tritici strain R3-111a-1.</title>
        <authorList>
            <consortium name="The Broad Institute Genome Sequencing Platform"/>
            <person name="Ma L.-J."/>
            <person name="Dead R."/>
            <person name="Young S."/>
            <person name="Zeng Q."/>
            <person name="Koehrsen M."/>
            <person name="Alvarado L."/>
            <person name="Berlin A."/>
            <person name="Chapman S.B."/>
            <person name="Chen Z."/>
            <person name="Freedman E."/>
            <person name="Gellesch M."/>
            <person name="Goldberg J."/>
            <person name="Griggs A."/>
            <person name="Gujja S."/>
            <person name="Heilman E.R."/>
            <person name="Heiman D."/>
            <person name="Hepburn T."/>
            <person name="Howarth C."/>
            <person name="Jen D."/>
            <person name="Larson L."/>
            <person name="Mehta T."/>
            <person name="Neiman D."/>
            <person name="Pearson M."/>
            <person name="Roberts A."/>
            <person name="Saif S."/>
            <person name="Shea T."/>
            <person name="Shenoy N."/>
            <person name="Sisk P."/>
            <person name="Stolte C."/>
            <person name="Sykes S."/>
            <person name="Walk T."/>
            <person name="White J."/>
            <person name="Yandava C."/>
            <person name="Haas B."/>
            <person name="Nusbaum C."/>
            <person name="Birren B."/>
        </authorList>
    </citation>
    <scope>NUCLEOTIDE SEQUENCE [LARGE SCALE GENOMIC DNA]</scope>
    <source>
        <strain evidence="3">R3-111a-1</strain>
    </source>
</reference>
<evidence type="ECO:0000313" key="3">
    <source>
        <dbReference type="Proteomes" id="UP000006039"/>
    </source>
</evidence>
<dbReference type="EMBL" id="GL385398">
    <property type="protein sequence ID" value="EJT74947.1"/>
    <property type="molecule type" value="Genomic_DNA"/>
</dbReference>
<dbReference type="GeneID" id="20349243"/>
<proteinExistence type="predicted"/>
<dbReference type="Proteomes" id="UP000006039">
    <property type="component" value="Unassembled WGS sequence"/>
</dbReference>
<evidence type="ECO:0000313" key="1">
    <source>
        <dbReference type="EMBL" id="EJT74947.1"/>
    </source>
</evidence>
<reference evidence="2" key="5">
    <citation type="submission" date="2018-04" db="UniProtKB">
        <authorList>
            <consortium name="EnsemblFungi"/>
        </authorList>
    </citation>
    <scope>IDENTIFICATION</scope>
    <source>
        <strain evidence="2">R3-111a-1</strain>
    </source>
</reference>
<reference evidence="1" key="2">
    <citation type="submission" date="2010-07" db="EMBL/GenBank/DDBJ databases">
        <authorList>
            <consortium name="The Broad Institute Genome Sequencing Platform"/>
            <consortium name="Broad Institute Genome Sequencing Center for Infectious Disease"/>
            <person name="Ma L.-J."/>
            <person name="Dead R."/>
            <person name="Young S."/>
            <person name="Zeng Q."/>
            <person name="Koehrsen M."/>
            <person name="Alvarado L."/>
            <person name="Berlin A."/>
            <person name="Chapman S.B."/>
            <person name="Chen Z."/>
            <person name="Freedman E."/>
            <person name="Gellesch M."/>
            <person name="Goldberg J."/>
            <person name="Griggs A."/>
            <person name="Gujja S."/>
            <person name="Heilman E.R."/>
            <person name="Heiman D."/>
            <person name="Hepburn T."/>
            <person name="Howarth C."/>
            <person name="Jen D."/>
            <person name="Larson L."/>
            <person name="Mehta T."/>
            <person name="Neiman D."/>
            <person name="Pearson M."/>
            <person name="Roberts A."/>
            <person name="Saif S."/>
            <person name="Shea T."/>
            <person name="Shenoy N."/>
            <person name="Sisk P."/>
            <person name="Stolte C."/>
            <person name="Sykes S."/>
            <person name="Walk T."/>
            <person name="White J."/>
            <person name="Yandava C."/>
            <person name="Haas B."/>
            <person name="Nusbaum C."/>
            <person name="Birren B."/>
        </authorList>
    </citation>
    <scope>NUCLEOTIDE SEQUENCE</scope>
    <source>
        <strain evidence="1">R3-111a-1</strain>
    </source>
</reference>
<reference evidence="2" key="4">
    <citation type="journal article" date="2015" name="G3 (Bethesda)">
        <title>Genome sequences of three phytopathogenic species of the Magnaporthaceae family of fungi.</title>
        <authorList>
            <person name="Okagaki L.H."/>
            <person name="Nunes C.C."/>
            <person name="Sailsbery J."/>
            <person name="Clay B."/>
            <person name="Brown D."/>
            <person name="John T."/>
            <person name="Oh Y."/>
            <person name="Young N."/>
            <person name="Fitzgerald M."/>
            <person name="Haas B.J."/>
            <person name="Zeng Q."/>
            <person name="Young S."/>
            <person name="Adiconis X."/>
            <person name="Fan L."/>
            <person name="Levin J.Z."/>
            <person name="Mitchell T.K."/>
            <person name="Okubara P.A."/>
            <person name="Farman M.L."/>
            <person name="Kohn L.M."/>
            <person name="Birren B."/>
            <person name="Ma L.-J."/>
            <person name="Dean R.A."/>
        </authorList>
    </citation>
    <scope>NUCLEOTIDE SEQUENCE</scope>
    <source>
        <strain evidence="2">R3-111a-1</strain>
    </source>
</reference>
<organism evidence="1">
    <name type="scientific">Gaeumannomyces tritici (strain R3-111a-1)</name>
    <name type="common">Wheat and barley take-all root rot fungus</name>
    <name type="synonym">Gaeumannomyces graminis var. tritici</name>
    <dbReference type="NCBI Taxonomy" id="644352"/>
    <lineage>
        <taxon>Eukaryota</taxon>
        <taxon>Fungi</taxon>
        <taxon>Dikarya</taxon>
        <taxon>Ascomycota</taxon>
        <taxon>Pezizomycotina</taxon>
        <taxon>Sordariomycetes</taxon>
        <taxon>Sordariomycetidae</taxon>
        <taxon>Magnaporthales</taxon>
        <taxon>Magnaporthaceae</taxon>
        <taxon>Gaeumannomyces</taxon>
    </lineage>
</organism>
<gene>
    <name evidence="2" type="primary">20349243</name>
    <name evidence="1" type="ORF">GGTG_08785</name>
</gene>